<evidence type="ECO:0000313" key="2">
    <source>
        <dbReference type="Proteomes" id="UP001589896"/>
    </source>
</evidence>
<keyword evidence="2" id="KW-1185">Reference proteome</keyword>
<dbReference type="Proteomes" id="UP001589896">
    <property type="component" value="Unassembled WGS sequence"/>
</dbReference>
<dbReference type="Pfam" id="PF04343">
    <property type="entry name" value="DUF488"/>
    <property type="match status" value="1"/>
</dbReference>
<dbReference type="EMBL" id="JBHLTG010000001">
    <property type="protein sequence ID" value="MFC0677683.1"/>
    <property type="molecule type" value="Genomic_DNA"/>
</dbReference>
<name>A0ABV6RP74_9GAMM</name>
<dbReference type="PANTHER" id="PTHR39337">
    <property type="entry name" value="BLR5642 PROTEIN"/>
    <property type="match status" value="1"/>
</dbReference>
<dbReference type="PIRSF" id="PIRSF024492">
    <property type="entry name" value="UCP024492"/>
    <property type="match status" value="1"/>
</dbReference>
<comment type="caution">
    <text evidence="1">The sequence shown here is derived from an EMBL/GenBank/DDBJ whole genome shotgun (WGS) entry which is preliminary data.</text>
</comment>
<gene>
    <name evidence="1" type="ORF">ACFFGH_07485</name>
</gene>
<dbReference type="InterPro" id="IPR007438">
    <property type="entry name" value="DUF488"/>
</dbReference>
<evidence type="ECO:0000313" key="1">
    <source>
        <dbReference type="EMBL" id="MFC0677683.1"/>
    </source>
</evidence>
<organism evidence="1 2">
    <name type="scientific">Lysobacter korlensis</name>
    <dbReference type="NCBI Taxonomy" id="553636"/>
    <lineage>
        <taxon>Bacteria</taxon>
        <taxon>Pseudomonadati</taxon>
        <taxon>Pseudomonadota</taxon>
        <taxon>Gammaproteobacteria</taxon>
        <taxon>Lysobacterales</taxon>
        <taxon>Lysobacteraceae</taxon>
        <taxon>Lysobacter</taxon>
    </lineage>
</organism>
<accession>A0ABV6RP74</accession>
<proteinExistence type="predicted"/>
<protein>
    <submittedName>
        <fullName evidence="1">DUF488 family protein</fullName>
    </submittedName>
</protein>
<dbReference type="RefSeq" id="WP_386666522.1">
    <property type="nucleotide sequence ID" value="NZ_JBHLTG010000001.1"/>
</dbReference>
<sequence length="184" mass="20144">MQQALRTLWTVGHSTRSLDELADLLRARGITTLVDVRRFAGSRRNPQFSGESLARELPAEGIDYVAMPDLGGRREPRDEAASSTWRNAAFRGYAQYMATPAYARARARLAALASAQPVAVMCAEGAWRQCHRSLISDDFKAAGWTVLHIAAPGQAEEHPYTDAARIENGRLTYAPPADAQGSLF</sequence>
<reference evidence="1 2" key="1">
    <citation type="submission" date="2024-09" db="EMBL/GenBank/DDBJ databases">
        <authorList>
            <person name="Sun Q."/>
            <person name="Mori K."/>
        </authorList>
    </citation>
    <scope>NUCLEOTIDE SEQUENCE [LARGE SCALE GENOMIC DNA]</scope>
    <source>
        <strain evidence="1 2">KCTC 23076</strain>
    </source>
</reference>
<dbReference type="InterPro" id="IPR014519">
    <property type="entry name" value="UCP024492"/>
</dbReference>
<dbReference type="PANTHER" id="PTHR39337:SF1">
    <property type="entry name" value="BLR5642 PROTEIN"/>
    <property type="match status" value="1"/>
</dbReference>